<dbReference type="OrthoDB" id="5981081at2759"/>
<name>A0A2B4RAK6_STYPI</name>
<dbReference type="EMBL" id="LSMT01000952">
    <property type="protein sequence ID" value="PFX13540.1"/>
    <property type="molecule type" value="Genomic_DNA"/>
</dbReference>
<evidence type="ECO:0000256" key="1">
    <source>
        <dbReference type="SAM" id="MobiDB-lite"/>
    </source>
</evidence>
<sequence>MANEATRIVVEAEMTGQPGFSSSQPDHSRQPAEIEITSQPGTETLRETLAEMNKSISSIATLLEQFVTRREPPQGCTQQYDVEDEESEPAPKRRRDFDELSTTASDQDIDDLINPSGTSAEDESPTQTANEPDEFIKSLEAEFADSVPVGPEINQSLANIAKKRWGITLPPEKLKPLLEKQAQPENCPAAGDIIGLRQERIRPTLKPEYAALCSKESQDNVSKHLFGEDLARHVHDDSKKGYRKTDKAFIYSLKNREVMPFKSMVTHDSQAIYMDISYGPTFGGGHDIHIADNAGHNYHSYARFGQTFLAPNEVKEKHTVSAGSLRFTPDEVEVFYFP</sequence>
<feature type="domain" description="TLDc" evidence="2">
    <location>
        <begin position="224"/>
        <end position="337"/>
    </location>
</feature>
<evidence type="ECO:0000313" key="3">
    <source>
        <dbReference type="EMBL" id="PFX13540.1"/>
    </source>
</evidence>
<proteinExistence type="predicted"/>
<keyword evidence="4" id="KW-1185">Reference proteome</keyword>
<organism evidence="3 4">
    <name type="scientific">Stylophora pistillata</name>
    <name type="common">Smooth cauliflower coral</name>
    <dbReference type="NCBI Taxonomy" id="50429"/>
    <lineage>
        <taxon>Eukaryota</taxon>
        <taxon>Metazoa</taxon>
        <taxon>Cnidaria</taxon>
        <taxon>Anthozoa</taxon>
        <taxon>Hexacorallia</taxon>
        <taxon>Scleractinia</taxon>
        <taxon>Astrocoeniina</taxon>
        <taxon>Pocilloporidae</taxon>
        <taxon>Stylophora</taxon>
    </lineage>
</organism>
<accession>A0A2B4RAK6</accession>
<dbReference type="PANTHER" id="PTHR34239:SF2">
    <property type="entry name" value="TRANSPOSABLE ELEMENT P TRANSPOSASE_THAP9 CONSERVED DOMAIN-CONTAINING PROTEIN"/>
    <property type="match status" value="1"/>
</dbReference>
<dbReference type="Proteomes" id="UP000225706">
    <property type="component" value="Unassembled WGS sequence"/>
</dbReference>
<dbReference type="PANTHER" id="PTHR34239">
    <property type="entry name" value="APPLE DOMAIN-CONTAINING PROTEIN"/>
    <property type="match status" value="1"/>
</dbReference>
<comment type="caution">
    <text evidence="3">The sequence shown here is derived from an EMBL/GenBank/DDBJ whole genome shotgun (WGS) entry which is preliminary data.</text>
</comment>
<evidence type="ECO:0000313" key="4">
    <source>
        <dbReference type="Proteomes" id="UP000225706"/>
    </source>
</evidence>
<feature type="region of interest" description="Disordered" evidence="1">
    <location>
        <begin position="68"/>
        <end position="130"/>
    </location>
</feature>
<protein>
    <recommendedName>
        <fullName evidence="2">TLDc domain-containing protein</fullName>
    </recommendedName>
</protein>
<dbReference type="AlphaFoldDB" id="A0A2B4RAK6"/>
<feature type="region of interest" description="Disordered" evidence="1">
    <location>
        <begin position="1"/>
        <end position="42"/>
    </location>
</feature>
<reference evidence="4" key="1">
    <citation type="journal article" date="2017" name="bioRxiv">
        <title>Comparative analysis of the genomes of Stylophora pistillata and Acropora digitifera provides evidence for extensive differences between species of corals.</title>
        <authorList>
            <person name="Voolstra C.R."/>
            <person name="Li Y."/>
            <person name="Liew Y.J."/>
            <person name="Baumgarten S."/>
            <person name="Zoccola D."/>
            <person name="Flot J.-F."/>
            <person name="Tambutte S."/>
            <person name="Allemand D."/>
            <person name="Aranda M."/>
        </authorList>
    </citation>
    <scope>NUCLEOTIDE SEQUENCE [LARGE SCALE GENOMIC DNA]</scope>
</reference>
<feature type="compositionally biased region" description="Basic and acidic residues" evidence="1">
    <location>
        <begin position="89"/>
        <end position="98"/>
    </location>
</feature>
<dbReference type="Pfam" id="PF07534">
    <property type="entry name" value="TLD"/>
    <property type="match status" value="1"/>
</dbReference>
<feature type="compositionally biased region" description="Polar residues" evidence="1">
    <location>
        <begin position="115"/>
        <end position="130"/>
    </location>
</feature>
<evidence type="ECO:0000259" key="2">
    <source>
        <dbReference type="Pfam" id="PF07534"/>
    </source>
</evidence>
<dbReference type="InterPro" id="IPR006571">
    <property type="entry name" value="TLDc_dom"/>
</dbReference>
<gene>
    <name evidence="3" type="ORF">AWC38_SpisGene22366</name>
</gene>